<keyword evidence="3" id="KW-0808">Transferase</keyword>
<dbReference type="OrthoDB" id="10003767at2759"/>
<organism evidence="3 4">
    <name type="scientific">Penicillium italicum</name>
    <name type="common">Blue mold</name>
    <dbReference type="NCBI Taxonomy" id="40296"/>
    <lineage>
        <taxon>Eukaryota</taxon>
        <taxon>Fungi</taxon>
        <taxon>Dikarya</taxon>
        <taxon>Ascomycota</taxon>
        <taxon>Pezizomycotina</taxon>
        <taxon>Eurotiomycetes</taxon>
        <taxon>Eurotiomycetidae</taxon>
        <taxon>Eurotiales</taxon>
        <taxon>Aspergillaceae</taxon>
        <taxon>Penicillium</taxon>
    </lineage>
</organism>
<feature type="region of interest" description="Disordered" evidence="1">
    <location>
        <begin position="427"/>
        <end position="497"/>
    </location>
</feature>
<evidence type="ECO:0000259" key="2">
    <source>
        <dbReference type="Pfam" id="PF01636"/>
    </source>
</evidence>
<feature type="compositionally biased region" description="Acidic residues" evidence="1">
    <location>
        <begin position="472"/>
        <end position="496"/>
    </location>
</feature>
<evidence type="ECO:0000313" key="3">
    <source>
        <dbReference type="EMBL" id="KGO74995.1"/>
    </source>
</evidence>
<keyword evidence="4" id="KW-1185">Reference proteome</keyword>
<dbReference type="Pfam" id="PF01636">
    <property type="entry name" value="APH"/>
    <property type="match status" value="1"/>
</dbReference>
<dbReference type="PhylomeDB" id="A0A0A2LEB6"/>
<dbReference type="HOGENOM" id="CLU_027206_0_0_1"/>
<evidence type="ECO:0000313" key="4">
    <source>
        <dbReference type="Proteomes" id="UP000030104"/>
    </source>
</evidence>
<sequence length="527" mass="59694">MGQLSQSLSEHLKGIARTIASISSSIVDHVTLKRLRGNDNSHEEDDDDLDSLDIDPFDAVLERVKVKHIGKHVAEIRAKLQPGDKKNIPVVEVGAHALHGEDVYYVVKFADGVKWMLKIPAIGTPDQFDEDDAEALRSEALTMIMLRRETTIPIPEVFSYDNTCTNKLKVPFILMEFIDARPLSDVWHDRESPEEIVQARRTRCLQDIAAAYLQLGKYTFNESTPLRFDDQDCLIGVVPVKEDPFSGLKEEYTSNLGWQGEGKDSFDRGLLKILRMFADWTPEPSGGKSFVLSHANPNIFSFLVSEDGSVRAILDWHGAGPEPPSIGNEAYPLWLMRDWDPTVYRWTEEMDQGINDENYFWEDSPDKLEFYRNVYAQCIANLRPESENAKVTRNSPLFTHLSMATESSTFRFGISFKILEEVVKRVEKNTDDDSWPPSFGLSNNNNKDDKDSKNLASNKEKDATGDHSSPNEAEDDAEHGDIEADNDEEDKDEPLDICDFLEGVDKYGLSEHQQQLLRAGFNALFIR</sequence>
<feature type="domain" description="Aminoglycoside phosphotransferase" evidence="2">
    <location>
        <begin position="103"/>
        <end position="324"/>
    </location>
</feature>
<dbReference type="InterPro" id="IPR011009">
    <property type="entry name" value="Kinase-like_dom_sf"/>
</dbReference>
<dbReference type="STRING" id="40296.A0A0A2LEB6"/>
<dbReference type="PANTHER" id="PTHR21310:SF51">
    <property type="entry name" value="AMINOGLYCOSIDE PHOSPHOTRANSFERASE DOMAIN-CONTAINING PROTEIN"/>
    <property type="match status" value="1"/>
</dbReference>
<name>A0A0A2LEB6_PENIT</name>
<evidence type="ECO:0000256" key="1">
    <source>
        <dbReference type="SAM" id="MobiDB-lite"/>
    </source>
</evidence>
<dbReference type="InterPro" id="IPR051678">
    <property type="entry name" value="AGP_Transferase"/>
</dbReference>
<protein>
    <submittedName>
        <fullName evidence="3">Aminoglycoside phosphotransferase</fullName>
    </submittedName>
</protein>
<reference evidence="3 4" key="1">
    <citation type="journal article" date="2015" name="Mol. Plant Microbe Interact.">
        <title>Genome, transcriptome, and functional analyses of Penicillium expansum provide new insights into secondary metabolism and pathogenicity.</title>
        <authorList>
            <person name="Ballester A.R."/>
            <person name="Marcet-Houben M."/>
            <person name="Levin E."/>
            <person name="Sela N."/>
            <person name="Selma-Lazaro C."/>
            <person name="Carmona L."/>
            <person name="Wisniewski M."/>
            <person name="Droby S."/>
            <person name="Gonzalez-Candelas L."/>
            <person name="Gabaldon T."/>
        </authorList>
    </citation>
    <scope>NUCLEOTIDE SEQUENCE [LARGE SCALE GENOMIC DNA]</scope>
    <source>
        <strain evidence="3 4">PHI-1</strain>
    </source>
</reference>
<dbReference type="EMBL" id="JQGA01000558">
    <property type="protein sequence ID" value="KGO74995.1"/>
    <property type="molecule type" value="Genomic_DNA"/>
</dbReference>
<dbReference type="AlphaFoldDB" id="A0A0A2LEB6"/>
<comment type="caution">
    <text evidence="3">The sequence shown here is derived from an EMBL/GenBank/DDBJ whole genome shotgun (WGS) entry which is preliminary data.</text>
</comment>
<proteinExistence type="predicted"/>
<dbReference type="InterPro" id="IPR002575">
    <property type="entry name" value="Aminoglycoside_PTrfase"/>
</dbReference>
<gene>
    <name evidence="3" type="ORF">PITC_032330</name>
</gene>
<accession>A0A0A2LEB6</accession>
<dbReference type="SUPFAM" id="SSF56112">
    <property type="entry name" value="Protein kinase-like (PK-like)"/>
    <property type="match status" value="1"/>
</dbReference>
<dbReference type="GO" id="GO:0016740">
    <property type="term" value="F:transferase activity"/>
    <property type="evidence" value="ECO:0007669"/>
    <property type="project" value="UniProtKB-KW"/>
</dbReference>
<dbReference type="PANTHER" id="PTHR21310">
    <property type="entry name" value="AMINOGLYCOSIDE PHOSPHOTRANSFERASE-RELATED-RELATED"/>
    <property type="match status" value="1"/>
</dbReference>
<dbReference type="Proteomes" id="UP000030104">
    <property type="component" value="Unassembled WGS sequence"/>
</dbReference>
<dbReference type="OMA" id="EVWHDRE"/>
<feature type="compositionally biased region" description="Basic and acidic residues" evidence="1">
    <location>
        <begin position="446"/>
        <end position="465"/>
    </location>
</feature>